<feature type="transmembrane region" description="Helical" evidence="5">
    <location>
        <begin position="40"/>
        <end position="59"/>
    </location>
</feature>
<feature type="transmembrane region" description="Helical" evidence="5">
    <location>
        <begin position="71"/>
        <end position="89"/>
    </location>
</feature>
<comment type="caution">
    <text evidence="7">The sequence shown here is derived from an EMBL/GenBank/DDBJ whole genome shotgun (WGS) entry which is preliminary data.</text>
</comment>
<comment type="subcellular location">
    <subcellularLocation>
        <location evidence="1">Membrane</location>
        <topology evidence="1">Multi-pass membrane protein</topology>
    </subcellularLocation>
</comment>
<keyword evidence="4 5" id="KW-0472">Membrane</keyword>
<evidence type="ECO:0000256" key="3">
    <source>
        <dbReference type="ARBA" id="ARBA00022989"/>
    </source>
</evidence>
<reference evidence="7 8" key="1">
    <citation type="journal article" date="2016" name="Nat. Commun.">
        <title>Thousands of microbial genomes shed light on interconnected biogeochemical processes in an aquifer system.</title>
        <authorList>
            <person name="Anantharaman K."/>
            <person name="Brown C.T."/>
            <person name="Hug L.A."/>
            <person name="Sharon I."/>
            <person name="Castelle C.J."/>
            <person name="Probst A.J."/>
            <person name="Thomas B.C."/>
            <person name="Singh A."/>
            <person name="Wilkins M.J."/>
            <person name="Karaoz U."/>
            <person name="Brodie E.L."/>
            <person name="Williams K.H."/>
            <person name="Hubbard S.S."/>
            <person name="Banfield J.F."/>
        </authorList>
    </citation>
    <scope>NUCLEOTIDE SEQUENCE [LARGE SCALE GENOMIC DNA]</scope>
</reference>
<proteinExistence type="predicted"/>
<protein>
    <recommendedName>
        <fullName evidence="6">O-antigen ligase-related domain-containing protein</fullName>
    </recommendedName>
</protein>
<feature type="transmembrane region" description="Helical" evidence="5">
    <location>
        <begin position="185"/>
        <end position="202"/>
    </location>
</feature>
<evidence type="ECO:0000256" key="5">
    <source>
        <dbReference type="SAM" id="Phobius"/>
    </source>
</evidence>
<evidence type="ECO:0000313" key="8">
    <source>
        <dbReference type="Proteomes" id="UP000178681"/>
    </source>
</evidence>
<evidence type="ECO:0000256" key="1">
    <source>
        <dbReference type="ARBA" id="ARBA00004141"/>
    </source>
</evidence>
<keyword evidence="2 5" id="KW-0812">Transmembrane</keyword>
<dbReference type="InterPro" id="IPR011990">
    <property type="entry name" value="TPR-like_helical_dom_sf"/>
</dbReference>
<feature type="transmembrane region" description="Helical" evidence="5">
    <location>
        <begin position="130"/>
        <end position="148"/>
    </location>
</feature>
<feature type="transmembrane region" description="Helical" evidence="5">
    <location>
        <begin position="209"/>
        <end position="227"/>
    </location>
</feature>
<feature type="transmembrane region" description="Helical" evidence="5">
    <location>
        <begin position="258"/>
        <end position="275"/>
    </location>
</feature>
<dbReference type="InterPro" id="IPR007016">
    <property type="entry name" value="O-antigen_ligase-rel_domated"/>
</dbReference>
<gene>
    <name evidence="7" type="ORF">A2872_01985</name>
</gene>
<evidence type="ECO:0000259" key="6">
    <source>
        <dbReference type="Pfam" id="PF04932"/>
    </source>
</evidence>
<name>A0A1F5Z5I4_9BACT</name>
<dbReference type="STRING" id="1798377.A2872_01985"/>
<feature type="domain" description="O-antigen ligase-related" evidence="6">
    <location>
        <begin position="219"/>
        <end position="391"/>
    </location>
</feature>
<dbReference type="AlphaFoldDB" id="A0A1F5Z5I4"/>
<keyword evidence="3 5" id="KW-1133">Transmembrane helix</keyword>
<accession>A0A1F5Z5I4</accession>
<feature type="transmembrane region" description="Helical" evidence="5">
    <location>
        <begin position="7"/>
        <end position="28"/>
    </location>
</feature>
<dbReference type="PANTHER" id="PTHR37422:SF23">
    <property type="entry name" value="TEICHURONIC ACID BIOSYNTHESIS PROTEIN TUAE"/>
    <property type="match status" value="1"/>
</dbReference>
<dbReference type="Proteomes" id="UP000178681">
    <property type="component" value="Unassembled WGS sequence"/>
</dbReference>
<evidence type="ECO:0000256" key="4">
    <source>
        <dbReference type="ARBA" id="ARBA00023136"/>
    </source>
</evidence>
<evidence type="ECO:0000313" key="7">
    <source>
        <dbReference type="EMBL" id="OGG07708.1"/>
    </source>
</evidence>
<evidence type="ECO:0000256" key="2">
    <source>
        <dbReference type="ARBA" id="ARBA00022692"/>
    </source>
</evidence>
<dbReference type="Pfam" id="PF04932">
    <property type="entry name" value="Wzy_C"/>
    <property type="match status" value="1"/>
</dbReference>
<feature type="transmembrane region" description="Helical" evidence="5">
    <location>
        <begin position="233"/>
        <end position="251"/>
    </location>
</feature>
<feature type="transmembrane region" description="Helical" evidence="5">
    <location>
        <begin position="445"/>
        <end position="462"/>
    </location>
</feature>
<feature type="transmembrane region" description="Helical" evidence="5">
    <location>
        <begin position="101"/>
        <end position="118"/>
    </location>
</feature>
<feature type="transmembrane region" description="Helical" evidence="5">
    <location>
        <begin position="375"/>
        <end position="399"/>
    </location>
</feature>
<dbReference type="InterPro" id="IPR051533">
    <property type="entry name" value="WaaL-like"/>
</dbReference>
<sequence>MNYLGIFQTIITWGFYLLFFTVPLIFTSKSSELFEFNKMMVVYAATVVIVAAWIGKMVIAKKIIYRPSFMAIPLLLYLASHVISAIFSLDTRTSIFGYYSRFHEGLLATISYLLLYFAAVSNLNAKNVKVILYSSLASGIIIAVWGTFEHYGRSFSCVFVTGNFDVACWVQDVKNRVYATLGQPNWMAAYLDVLILTSFAFITKRKNVMLNLFQHLVPALFFAALLFTKSRSGVWGLIVGLGVFFIFYAIRNLKNLKILLVTCILFLGISVFYGLPLPKIDGKSIESYLNTKTVTTPNSELQTPNSNAGYIDIGISTSSDIRKVVWEGAVKIWQRYPVFGSGVETFAYSYYKDRPAAHNMLSEWDFLYNKAHNEYLNLLATTGTVGIIAYLFVIASVAWQSFKWFKIASSPGRDRDPRNDTLIMSLFAAWITILITNFFGFSVVVIGLFFFLIPAFSYIISIDESSHKIMSNDKLSVNNGQWVIISAIFIVVIYLEIKLLNLWLADSSYGLGQNLNRIGQPVMAFKELQVAVSKVPEEPLYRDELAQNVTTLALAAAEQNDATLSSQLANIALQSSDTVVADSPANVIFWKNRARVLYSLSTLDQKTLAPALAAILKAVDLAPTDAKVHYFAGLLLDANGQKEKEIKMLEETVALKIDYRDARFQLAKVYLEVGDNVKAKEQADFILTRLGNDEEVRTWLTENNL</sequence>
<dbReference type="GO" id="GO:0016020">
    <property type="term" value="C:membrane"/>
    <property type="evidence" value="ECO:0007669"/>
    <property type="project" value="UniProtKB-SubCell"/>
</dbReference>
<dbReference type="SUPFAM" id="SSF48452">
    <property type="entry name" value="TPR-like"/>
    <property type="match status" value="1"/>
</dbReference>
<organism evidence="7 8">
    <name type="scientific">Candidatus Gottesmanbacteria bacterium RIFCSPHIGHO2_01_FULL_42_12</name>
    <dbReference type="NCBI Taxonomy" id="1798377"/>
    <lineage>
        <taxon>Bacteria</taxon>
        <taxon>Candidatus Gottesmaniibacteriota</taxon>
    </lineage>
</organism>
<dbReference type="EMBL" id="MFJG01000003">
    <property type="protein sequence ID" value="OGG07708.1"/>
    <property type="molecule type" value="Genomic_DNA"/>
</dbReference>
<feature type="transmembrane region" description="Helical" evidence="5">
    <location>
        <begin position="482"/>
        <end position="504"/>
    </location>
</feature>
<feature type="transmembrane region" description="Helical" evidence="5">
    <location>
        <begin position="420"/>
        <end position="439"/>
    </location>
</feature>
<dbReference type="PANTHER" id="PTHR37422">
    <property type="entry name" value="TEICHURONIC ACID BIOSYNTHESIS PROTEIN TUAE"/>
    <property type="match status" value="1"/>
</dbReference>
<dbReference type="Gene3D" id="1.25.40.10">
    <property type="entry name" value="Tetratricopeptide repeat domain"/>
    <property type="match status" value="1"/>
</dbReference>